<dbReference type="AlphaFoldDB" id="A0A0J9SBF6"/>
<sequence length="448" mass="47723">MKENLVKLLGSCGRVQKLSHVDLYLYETFPKISERALGKCLQLLSSARVLVEQDQQIYPVEGGCSTGGARGTGGRSGKSVTGGRTPPGSEATFQPNNQLPFKKFLSRLQSDCKGTNIIKGYDQTKMKEGTELSEPHERSDVNVCIVDTGVDYNHQDLQGNVVHVKHGRDASGDGSGGGGGCDGGGCDFARGMDNHGHGTFIAGIIAGNSQRDSQGIKGICRRAKLTICKALNSKNAGFVSDILNCFNFCASKEAKIINASFASTKNYPSLFEALKTLEQKNILVVSSSGNCCPTAESKNTFTECNLDVMRVYPTAYSTNLRNLITVSNMVQHENGLVTLSPDSCYSSNYVHLAAPGDDIISTFPQNKYAISSGSSFSAAVVTGLAALVLSIKGGLSYEEVIRLLRGSIVQTESLRSKVKWGGFLDVRHLVSAAIALSRASGPAATPSR</sequence>
<evidence type="ECO:0000259" key="11">
    <source>
        <dbReference type="Pfam" id="PF00082"/>
    </source>
</evidence>
<organism evidence="12 13">
    <name type="scientific">Plasmodium vivax India VII</name>
    <dbReference type="NCBI Taxonomy" id="1077284"/>
    <lineage>
        <taxon>Eukaryota</taxon>
        <taxon>Sar</taxon>
        <taxon>Alveolata</taxon>
        <taxon>Apicomplexa</taxon>
        <taxon>Aconoidasida</taxon>
        <taxon>Haemosporida</taxon>
        <taxon>Plasmodiidae</taxon>
        <taxon>Plasmodium</taxon>
        <taxon>Plasmodium (Plasmodium)</taxon>
    </lineage>
</organism>
<dbReference type="InterPro" id="IPR000209">
    <property type="entry name" value="Peptidase_S8/S53_dom"/>
</dbReference>
<dbReference type="SUPFAM" id="SSF52743">
    <property type="entry name" value="Subtilisin-like"/>
    <property type="match status" value="1"/>
</dbReference>
<gene>
    <name evidence="12" type="ORF">PVIIG_04813</name>
</gene>
<evidence type="ECO:0000256" key="8">
    <source>
        <dbReference type="ARBA" id="ARBA00023619"/>
    </source>
</evidence>
<evidence type="ECO:0000256" key="2">
    <source>
        <dbReference type="ARBA" id="ARBA00022670"/>
    </source>
</evidence>
<evidence type="ECO:0000256" key="9">
    <source>
        <dbReference type="PROSITE-ProRule" id="PRU01240"/>
    </source>
</evidence>
<dbReference type="InterPro" id="IPR051048">
    <property type="entry name" value="Peptidase_S8/S53_subtilisin"/>
</dbReference>
<feature type="compositionally biased region" description="Gly residues" evidence="10">
    <location>
        <begin position="64"/>
        <end position="76"/>
    </location>
</feature>
<dbReference type="EC" id="3.4.21.62" evidence="8"/>
<dbReference type="OrthoDB" id="531541at2759"/>
<feature type="active site" description="Charge relay system" evidence="9">
    <location>
        <position position="375"/>
    </location>
</feature>
<dbReference type="GO" id="GO:0004252">
    <property type="term" value="F:serine-type endopeptidase activity"/>
    <property type="evidence" value="ECO:0007669"/>
    <property type="project" value="UniProtKB-UniRule"/>
</dbReference>
<comment type="catalytic activity">
    <reaction evidence="7">
        <text>Hydrolysis of proteins with broad specificity for peptide bonds, and a preference for a large uncharged residue in P1. Hydrolyzes peptide amides.</text>
        <dbReference type="EC" id="3.4.21.62"/>
    </reaction>
</comment>
<dbReference type="GO" id="GO:0006508">
    <property type="term" value="P:proteolysis"/>
    <property type="evidence" value="ECO:0007669"/>
    <property type="project" value="UniProtKB-KW"/>
</dbReference>
<keyword evidence="2 9" id="KW-0645">Protease</keyword>
<feature type="active site" description="Charge relay system" evidence="9">
    <location>
        <position position="197"/>
    </location>
</feature>
<evidence type="ECO:0000256" key="4">
    <source>
        <dbReference type="ARBA" id="ARBA00022801"/>
    </source>
</evidence>
<comment type="similarity">
    <text evidence="1 9">Belongs to the peptidase S8 family.</text>
</comment>
<accession>A0A0J9SBF6</accession>
<dbReference type="PROSITE" id="PS00136">
    <property type="entry name" value="SUBTILASE_ASP"/>
    <property type="match status" value="1"/>
</dbReference>
<evidence type="ECO:0000256" key="10">
    <source>
        <dbReference type="SAM" id="MobiDB-lite"/>
    </source>
</evidence>
<dbReference type="PANTHER" id="PTHR43399:SF4">
    <property type="entry name" value="CELL WALL-ASSOCIATED PROTEASE"/>
    <property type="match status" value="1"/>
</dbReference>
<dbReference type="Pfam" id="PF00082">
    <property type="entry name" value="Peptidase_S8"/>
    <property type="match status" value="1"/>
</dbReference>
<dbReference type="InterPro" id="IPR036852">
    <property type="entry name" value="Peptidase_S8/S53_dom_sf"/>
</dbReference>
<keyword evidence="3" id="KW-0732">Signal</keyword>
<evidence type="ECO:0000313" key="12">
    <source>
        <dbReference type="EMBL" id="KMZ80016.1"/>
    </source>
</evidence>
<dbReference type="InterPro" id="IPR023827">
    <property type="entry name" value="Peptidase_S8_Asp-AS"/>
</dbReference>
<evidence type="ECO:0000256" key="5">
    <source>
        <dbReference type="ARBA" id="ARBA00022825"/>
    </source>
</evidence>
<dbReference type="PROSITE" id="PS00137">
    <property type="entry name" value="SUBTILASE_HIS"/>
    <property type="match status" value="1"/>
</dbReference>
<evidence type="ECO:0000256" key="1">
    <source>
        <dbReference type="ARBA" id="ARBA00011073"/>
    </source>
</evidence>
<reference evidence="12 13" key="1">
    <citation type="submission" date="2011-08" db="EMBL/GenBank/DDBJ databases">
        <title>The Genome Sequence of Plasmodium vivax India VII.</title>
        <authorList>
            <consortium name="The Broad Institute Genome Sequencing Platform"/>
            <consortium name="The Broad Institute Genome Sequencing Center for Infectious Disease"/>
            <person name="Neafsey D."/>
            <person name="Carlton J."/>
            <person name="Barnwell J."/>
            <person name="Collins W."/>
            <person name="Escalante A."/>
            <person name="Mullikin J."/>
            <person name="Saul A."/>
            <person name="Guigo R."/>
            <person name="Camara F."/>
            <person name="Young S.K."/>
            <person name="Zeng Q."/>
            <person name="Gargeya S."/>
            <person name="Fitzgerald M."/>
            <person name="Haas B."/>
            <person name="Abouelleil A."/>
            <person name="Alvarado L."/>
            <person name="Arachchi H.M."/>
            <person name="Berlin A."/>
            <person name="Brown A."/>
            <person name="Chapman S.B."/>
            <person name="Chen Z."/>
            <person name="Dunbar C."/>
            <person name="Freedman E."/>
            <person name="Gearin G."/>
            <person name="Gellesch M."/>
            <person name="Goldberg J."/>
            <person name="Griggs A."/>
            <person name="Gujja S."/>
            <person name="Heiman D."/>
            <person name="Howarth C."/>
            <person name="Larson L."/>
            <person name="Lui A."/>
            <person name="MacDonald P.J.P."/>
            <person name="Montmayeur A."/>
            <person name="Murphy C."/>
            <person name="Neiman D."/>
            <person name="Pearson M."/>
            <person name="Priest M."/>
            <person name="Roberts A."/>
            <person name="Saif S."/>
            <person name="Shea T."/>
            <person name="Shenoy N."/>
            <person name="Sisk P."/>
            <person name="Stolte C."/>
            <person name="Sykes S."/>
            <person name="Wortman J."/>
            <person name="Nusbaum C."/>
            <person name="Birren B."/>
        </authorList>
    </citation>
    <scope>NUCLEOTIDE SEQUENCE [LARGE SCALE GENOMIC DNA]</scope>
    <source>
        <strain evidence="12 13">India VII</strain>
    </source>
</reference>
<keyword evidence="4 9" id="KW-0378">Hydrolase</keyword>
<feature type="region of interest" description="Disordered" evidence="10">
    <location>
        <begin position="63"/>
        <end position="96"/>
    </location>
</feature>
<dbReference type="Gene3D" id="3.40.50.200">
    <property type="entry name" value="Peptidase S8/S53 domain"/>
    <property type="match status" value="1"/>
</dbReference>
<evidence type="ECO:0000313" key="13">
    <source>
        <dbReference type="Proteomes" id="UP000053562"/>
    </source>
</evidence>
<dbReference type="PANTHER" id="PTHR43399">
    <property type="entry name" value="SUBTILISIN-RELATED"/>
    <property type="match status" value="1"/>
</dbReference>
<keyword evidence="5 9" id="KW-0720">Serine protease</keyword>
<evidence type="ECO:0000256" key="3">
    <source>
        <dbReference type="ARBA" id="ARBA00022729"/>
    </source>
</evidence>
<feature type="active site" description="Charge relay system" evidence="9">
    <location>
        <position position="147"/>
    </location>
</feature>
<dbReference type="InterPro" id="IPR015500">
    <property type="entry name" value="Peptidase_S8_subtilisin-rel"/>
</dbReference>
<feature type="domain" description="Peptidase S8/S53" evidence="11">
    <location>
        <begin position="139"/>
        <end position="408"/>
    </location>
</feature>
<keyword evidence="6" id="KW-0865">Zymogen</keyword>
<evidence type="ECO:0000256" key="6">
    <source>
        <dbReference type="ARBA" id="ARBA00023145"/>
    </source>
</evidence>
<dbReference type="InterPro" id="IPR022398">
    <property type="entry name" value="Peptidase_S8_His-AS"/>
</dbReference>
<protein>
    <recommendedName>
        <fullName evidence="8">subtilisin</fullName>
        <ecNumber evidence="8">3.4.21.62</ecNumber>
    </recommendedName>
</protein>
<dbReference type="PRINTS" id="PR00723">
    <property type="entry name" value="SUBTILISIN"/>
</dbReference>
<proteinExistence type="inferred from homology"/>
<evidence type="ECO:0000256" key="7">
    <source>
        <dbReference type="ARBA" id="ARBA00023529"/>
    </source>
</evidence>
<dbReference type="EMBL" id="KQ234311">
    <property type="protein sequence ID" value="KMZ80016.1"/>
    <property type="molecule type" value="Genomic_DNA"/>
</dbReference>
<dbReference type="PROSITE" id="PS51892">
    <property type="entry name" value="SUBTILASE"/>
    <property type="match status" value="1"/>
</dbReference>
<name>A0A0J9SBF6_PLAVI</name>
<dbReference type="Proteomes" id="UP000053562">
    <property type="component" value="Unassembled WGS sequence"/>
</dbReference>